<name>A0ABU8BSH8_9RHOB</name>
<accession>A0ABU8BSH8</accession>
<organism evidence="2 3">
    <name type="scientific">Gemmobacter denitrificans</name>
    <dbReference type="NCBI Taxonomy" id="3123040"/>
    <lineage>
        <taxon>Bacteria</taxon>
        <taxon>Pseudomonadati</taxon>
        <taxon>Pseudomonadota</taxon>
        <taxon>Alphaproteobacteria</taxon>
        <taxon>Rhodobacterales</taxon>
        <taxon>Paracoccaceae</taxon>
        <taxon>Gemmobacter</taxon>
    </lineage>
</organism>
<evidence type="ECO:0000313" key="2">
    <source>
        <dbReference type="EMBL" id="MEH7827639.1"/>
    </source>
</evidence>
<proteinExistence type="predicted"/>
<sequence>MPETHMDLWAARVIAADPNSSRADLVDAAYVLATYGDCADIVAAREIRNAILSDEGSDLLPGARRLADRLGEMNRHQMRMDRMQELANQFGWVLLAVMGGILAALLADALLDGLLGLPDVLAQAEAMRGGM</sequence>
<dbReference type="EMBL" id="JBALHR010000002">
    <property type="protein sequence ID" value="MEH7827639.1"/>
    <property type="molecule type" value="Genomic_DNA"/>
</dbReference>
<protein>
    <submittedName>
        <fullName evidence="2">Uncharacterized protein</fullName>
    </submittedName>
</protein>
<gene>
    <name evidence="2" type="ORF">V6590_05730</name>
</gene>
<keyword evidence="3" id="KW-1185">Reference proteome</keyword>
<reference evidence="2" key="1">
    <citation type="submission" date="2024-02" db="EMBL/GenBank/DDBJ databases">
        <title>Genome sequences of strain Gemmobacter sp. JM10B15.</title>
        <authorList>
            <person name="Zhang M."/>
        </authorList>
    </citation>
    <scope>NUCLEOTIDE SEQUENCE</scope>
    <source>
        <strain evidence="2">JM10B15</strain>
    </source>
</reference>
<keyword evidence="1" id="KW-0812">Transmembrane</keyword>
<evidence type="ECO:0000256" key="1">
    <source>
        <dbReference type="SAM" id="Phobius"/>
    </source>
</evidence>
<dbReference type="RefSeq" id="WP_335420813.1">
    <property type="nucleotide sequence ID" value="NZ_JBALHR010000002.1"/>
</dbReference>
<keyword evidence="1" id="KW-0472">Membrane</keyword>
<evidence type="ECO:0000313" key="3">
    <source>
        <dbReference type="Proteomes" id="UP001431963"/>
    </source>
</evidence>
<keyword evidence="1" id="KW-1133">Transmembrane helix</keyword>
<feature type="transmembrane region" description="Helical" evidence="1">
    <location>
        <begin position="86"/>
        <end position="107"/>
    </location>
</feature>
<dbReference type="Proteomes" id="UP001431963">
    <property type="component" value="Unassembled WGS sequence"/>
</dbReference>
<comment type="caution">
    <text evidence="2">The sequence shown here is derived from an EMBL/GenBank/DDBJ whole genome shotgun (WGS) entry which is preliminary data.</text>
</comment>